<dbReference type="PANTHER" id="PTHR13693">
    <property type="entry name" value="CLASS II AMINOTRANSFERASE/8-AMINO-7-OXONONANOATE SYNTHASE"/>
    <property type="match status" value="1"/>
</dbReference>
<dbReference type="UniPathway" id="UPA00251">
    <property type="reaction ID" value="UER00375"/>
</dbReference>
<evidence type="ECO:0000256" key="15">
    <source>
        <dbReference type="RuleBase" id="RU910713"/>
    </source>
</evidence>
<comment type="pathway">
    <text evidence="2 15">Porphyrin-containing compound metabolism; protoporphyrin-IX biosynthesis; 5-aminolevulinate from glycine: step 1/1.</text>
</comment>
<keyword evidence="7 14" id="KW-0663">Pyridoxal phosphate</keyword>
<comment type="catalytic activity">
    <reaction evidence="13 15">
        <text>succinyl-CoA + glycine + H(+) = 5-aminolevulinate + CO2 + CoA</text>
        <dbReference type="Rhea" id="RHEA:12921"/>
        <dbReference type="ChEBI" id="CHEBI:15378"/>
        <dbReference type="ChEBI" id="CHEBI:16526"/>
        <dbReference type="ChEBI" id="CHEBI:57287"/>
        <dbReference type="ChEBI" id="CHEBI:57292"/>
        <dbReference type="ChEBI" id="CHEBI:57305"/>
        <dbReference type="ChEBI" id="CHEBI:356416"/>
        <dbReference type="EC" id="2.3.1.37"/>
    </reaction>
</comment>
<keyword evidence="9 15" id="KW-0012">Acyltransferase</keyword>
<comment type="similarity">
    <text evidence="3 14">Belongs to the class-II pyridoxal-phosphate-dependent aminotransferase family.</text>
</comment>
<dbReference type="InterPro" id="IPR015421">
    <property type="entry name" value="PyrdxlP-dep_Trfase_major"/>
</dbReference>
<dbReference type="GO" id="GO:0006782">
    <property type="term" value="P:protoporphyrinogen IX biosynthetic process"/>
    <property type="evidence" value="ECO:0007669"/>
    <property type="project" value="UniProtKB-UniRule"/>
</dbReference>
<reference evidence="17 18" key="1">
    <citation type="journal article" date="2017" name="Int. J. Syst. Evol. Microbiol.">
        <title>Gemmobacter straminiformis sp. nov., isolated from an artificial fountain.</title>
        <authorList>
            <person name="Kang J.Y."/>
            <person name="Kim M.J."/>
            <person name="Chun J."/>
            <person name="Son K.P."/>
            <person name="Jahng K.Y."/>
        </authorList>
    </citation>
    <scope>NUCLEOTIDE SEQUENCE [LARGE SCALE GENOMIC DNA]</scope>
    <source>
        <strain evidence="17 18">CAM-8</strain>
    </source>
</reference>
<proteinExistence type="inferred from homology"/>
<comment type="caution">
    <text evidence="17">The sequence shown here is derived from an EMBL/GenBank/DDBJ whole genome shotgun (WGS) entry which is preliminary data.</text>
</comment>
<dbReference type="NCBIfam" id="TIGR01821">
    <property type="entry name" value="5aminolev_synth"/>
    <property type="match status" value="1"/>
</dbReference>
<evidence type="ECO:0000256" key="3">
    <source>
        <dbReference type="ARBA" id="ARBA00008392"/>
    </source>
</evidence>
<evidence type="ECO:0000256" key="4">
    <source>
        <dbReference type="ARBA" id="ARBA00011738"/>
    </source>
</evidence>
<gene>
    <name evidence="17" type="primary">hemA</name>
    <name evidence="17" type="ORF">H7F16_13880</name>
</gene>
<evidence type="ECO:0000256" key="11">
    <source>
        <dbReference type="ARBA" id="ARBA00031945"/>
    </source>
</evidence>
<dbReference type="InterPro" id="IPR015424">
    <property type="entry name" value="PyrdxlP-dep_Trfase"/>
</dbReference>
<evidence type="ECO:0000256" key="12">
    <source>
        <dbReference type="ARBA" id="ARBA00032773"/>
    </source>
</evidence>
<evidence type="ECO:0000313" key="17">
    <source>
        <dbReference type="EMBL" id="MBC2836605.1"/>
    </source>
</evidence>
<dbReference type="Pfam" id="PF00155">
    <property type="entry name" value="Aminotran_1_2"/>
    <property type="match status" value="1"/>
</dbReference>
<dbReference type="InterPro" id="IPR001917">
    <property type="entry name" value="Aminotrans_II_pyridoxalP_BS"/>
</dbReference>
<evidence type="ECO:0000256" key="8">
    <source>
        <dbReference type="ARBA" id="ARBA00023133"/>
    </source>
</evidence>
<dbReference type="InterPro" id="IPR010961">
    <property type="entry name" value="4pyrrol_synth_NH2levulA_synth"/>
</dbReference>
<dbReference type="Gene3D" id="3.40.640.10">
    <property type="entry name" value="Type I PLP-dependent aspartate aminotransferase-like (Major domain)"/>
    <property type="match status" value="1"/>
</dbReference>
<evidence type="ECO:0000259" key="16">
    <source>
        <dbReference type="Pfam" id="PF00155"/>
    </source>
</evidence>
<protein>
    <recommendedName>
        <fullName evidence="5 15">5-aminolevulinate synthase</fullName>
        <ecNumber evidence="5 15">2.3.1.37</ecNumber>
    </recommendedName>
    <alternativeName>
        <fullName evidence="10 15">5-aminolevulinic acid synthase</fullName>
    </alternativeName>
    <alternativeName>
        <fullName evidence="11 15">Delta-ALA synthase</fullName>
    </alternativeName>
    <alternativeName>
        <fullName evidence="12 15">Delta-aminolevulinate synthase</fullName>
    </alternativeName>
</protein>
<evidence type="ECO:0000256" key="6">
    <source>
        <dbReference type="ARBA" id="ARBA00022679"/>
    </source>
</evidence>
<dbReference type="EMBL" id="JACLQD010000004">
    <property type="protein sequence ID" value="MBC2836605.1"/>
    <property type="molecule type" value="Genomic_DNA"/>
</dbReference>
<comment type="cofactor">
    <cofactor evidence="1 14">
        <name>pyridoxal 5'-phosphate</name>
        <dbReference type="ChEBI" id="CHEBI:597326"/>
    </cofactor>
</comment>
<evidence type="ECO:0000256" key="5">
    <source>
        <dbReference type="ARBA" id="ARBA00013257"/>
    </source>
</evidence>
<name>A0A842IAD0_9RHOB</name>
<dbReference type="InterPro" id="IPR004839">
    <property type="entry name" value="Aminotransferase_I/II_large"/>
</dbReference>
<evidence type="ECO:0000256" key="14">
    <source>
        <dbReference type="RuleBase" id="RU003693"/>
    </source>
</evidence>
<comment type="subunit">
    <text evidence="4">Homodimer.</text>
</comment>
<evidence type="ECO:0000256" key="1">
    <source>
        <dbReference type="ARBA" id="ARBA00001933"/>
    </source>
</evidence>
<dbReference type="PANTHER" id="PTHR13693:SF102">
    <property type="entry name" value="2-AMINO-3-KETOBUTYRATE COENZYME A LIGASE, MITOCHONDRIAL"/>
    <property type="match status" value="1"/>
</dbReference>
<dbReference type="PROSITE" id="PS00599">
    <property type="entry name" value="AA_TRANSFER_CLASS_2"/>
    <property type="match status" value="1"/>
</dbReference>
<dbReference type="AlphaFoldDB" id="A0A842IAD0"/>
<evidence type="ECO:0000256" key="13">
    <source>
        <dbReference type="ARBA" id="ARBA00047654"/>
    </source>
</evidence>
<keyword evidence="18" id="KW-1185">Reference proteome</keyword>
<accession>A0A842IAD0</accession>
<evidence type="ECO:0000256" key="10">
    <source>
        <dbReference type="ARBA" id="ARBA00031691"/>
    </source>
</evidence>
<feature type="domain" description="Aminotransferase class I/classII large" evidence="16">
    <location>
        <begin position="46"/>
        <end position="389"/>
    </location>
</feature>
<keyword evidence="8 15" id="KW-0350">Heme biosynthesis</keyword>
<evidence type="ECO:0000256" key="2">
    <source>
        <dbReference type="ARBA" id="ARBA00005029"/>
    </source>
</evidence>
<dbReference type="Gene3D" id="3.90.1150.10">
    <property type="entry name" value="Aspartate Aminotransferase, domain 1"/>
    <property type="match status" value="1"/>
</dbReference>
<dbReference type="GO" id="GO:0003870">
    <property type="term" value="F:5-aminolevulinate synthase activity"/>
    <property type="evidence" value="ECO:0007669"/>
    <property type="project" value="UniProtKB-EC"/>
</dbReference>
<dbReference type="Proteomes" id="UP000555411">
    <property type="component" value="Unassembled WGS sequence"/>
</dbReference>
<dbReference type="RefSeq" id="WP_185798228.1">
    <property type="nucleotide sequence ID" value="NZ_JACLQD010000004.1"/>
</dbReference>
<evidence type="ECO:0000256" key="7">
    <source>
        <dbReference type="ARBA" id="ARBA00022898"/>
    </source>
</evidence>
<dbReference type="SUPFAM" id="SSF53383">
    <property type="entry name" value="PLP-dependent transferases"/>
    <property type="match status" value="1"/>
</dbReference>
<dbReference type="InterPro" id="IPR015422">
    <property type="entry name" value="PyrdxlP-dep_Trfase_small"/>
</dbReference>
<dbReference type="InterPro" id="IPR050087">
    <property type="entry name" value="AON_synthase_class-II"/>
</dbReference>
<dbReference type="FunFam" id="3.40.640.10:FF:000006">
    <property type="entry name" value="5-aminolevulinate synthase, mitochondrial"/>
    <property type="match status" value="1"/>
</dbReference>
<keyword evidence="6 15" id="KW-0808">Transferase</keyword>
<dbReference type="CDD" id="cd06454">
    <property type="entry name" value="KBL_like"/>
    <property type="match status" value="1"/>
</dbReference>
<dbReference type="GO" id="GO:0030170">
    <property type="term" value="F:pyridoxal phosphate binding"/>
    <property type="evidence" value="ECO:0007669"/>
    <property type="project" value="UniProtKB-UniRule"/>
</dbReference>
<dbReference type="EC" id="2.3.1.37" evidence="5 15"/>
<evidence type="ECO:0000313" key="18">
    <source>
        <dbReference type="Proteomes" id="UP000555411"/>
    </source>
</evidence>
<evidence type="ECO:0000256" key="9">
    <source>
        <dbReference type="ARBA" id="ARBA00023315"/>
    </source>
</evidence>
<organism evidence="17 18">
    <name type="scientific">Paragemmobacter straminiformis</name>
    <dbReference type="NCBI Taxonomy" id="2045119"/>
    <lineage>
        <taxon>Bacteria</taxon>
        <taxon>Pseudomonadati</taxon>
        <taxon>Pseudomonadota</taxon>
        <taxon>Alphaproteobacteria</taxon>
        <taxon>Rhodobacterales</taxon>
        <taxon>Paracoccaceae</taxon>
        <taxon>Paragemmobacter</taxon>
    </lineage>
</organism>
<sequence>MDFDALFSGQLDALKAEGNYRVFAEMERRCGTFPRAANHKDGKVREVTVWCSNDYLGMGQNAGVVQAMVDAVQTCGTGAGGTRNISGTNHHHLILERELADLHGKEAALLFTSGYVSNWAALSTLGAKIPNAVILSDEGNHASMIEGIRHSRADKVLWKHNDWRDLDRKLHAVGDRPKIVAFESVYSMDGDIAPIREIVEVCEAHGALSYIDEVHAVGMYGPRGGGVSEQRGLAHRINLIEGTLGKAFGCVGGYITGSAPLCDFIRSFASGFIFTTALPPAVAAAATASIRHLKGSEAERQAQQANVAKLRARLDRAGIPHLANDSHIIPVMIGDPVKCRMISDILMDDWGIYVQPINYPTVPKGTERLRITPGPLHSDADIDHLVTALTALWQRCAVSHAVA</sequence>